<dbReference type="PANTHER" id="PTHR15627">
    <property type="entry name" value="NATURAL KILLER CELL-SPECIFIC ANTIGEN KLIP1"/>
    <property type="match status" value="1"/>
</dbReference>
<dbReference type="PANTHER" id="PTHR15627:SF8">
    <property type="entry name" value="TRNA-URIDINE AMINOCARBOXYPROPYLTRANSFERASE 1"/>
    <property type="match status" value="1"/>
</dbReference>
<dbReference type="EMBL" id="MRZV01001183">
    <property type="protein sequence ID" value="PIK39945.1"/>
    <property type="molecule type" value="Genomic_DNA"/>
</dbReference>
<sequence>MVRVPQSMLRVSTEASPTYTYPCIPEYKDPSKVLLVYPSESAKTITEILDQEERAKTGLDSDSEEATPPACKKTKKDPKQTAIPFERIIFIDSTWSQSKKIFNDERLRDLPCVILAEQKTFFWRSQDKEDNYLATIEAIYYFLVELFNLTSDLQYAGQYDNLMYFFVYMYRMVQKQKKNYIKIHKKKKQKKTATHEAGVS</sequence>
<dbReference type="GO" id="GO:0005634">
    <property type="term" value="C:nucleus"/>
    <property type="evidence" value="ECO:0007669"/>
    <property type="project" value="UniProtKB-SubCell"/>
</dbReference>
<keyword evidence="15" id="KW-1185">Reference proteome</keyword>
<evidence type="ECO:0000256" key="3">
    <source>
        <dbReference type="ARBA" id="ARBA00022679"/>
    </source>
</evidence>
<comment type="subcellular location">
    <subcellularLocation>
        <location evidence="1">Nucleus</location>
    </subcellularLocation>
</comment>
<keyword evidence="5" id="KW-0819">tRNA processing</keyword>
<evidence type="ECO:0000256" key="6">
    <source>
        <dbReference type="ARBA" id="ARBA00023242"/>
    </source>
</evidence>
<evidence type="ECO:0000256" key="4">
    <source>
        <dbReference type="ARBA" id="ARBA00022691"/>
    </source>
</evidence>
<accession>A0A2G8JW96</accession>
<evidence type="ECO:0000256" key="7">
    <source>
        <dbReference type="ARBA" id="ARBA00037050"/>
    </source>
</evidence>
<proteinExistence type="inferred from homology"/>
<reference evidence="14 15" key="1">
    <citation type="journal article" date="2017" name="PLoS Biol.">
        <title>The sea cucumber genome provides insights into morphological evolution and visceral regeneration.</title>
        <authorList>
            <person name="Zhang X."/>
            <person name="Sun L."/>
            <person name="Yuan J."/>
            <person name="Sun Y."/>
            <person name="Gao Y."/>
            <person name="Zhang L."/>
            <person name="Li S."/>
            <person name="Dai H."/>
            <person name="Hamel J.F."/>
            <person name="Liu C."/>
            <person name="Yu Y."/>
            <person name="Liu S."/>
            <person name="Lin W."/>
            <person name="Guo K."/>
            <person name="Jin S."/>
            <person name="Xu P."/>
            <person name="Storey K.B."/>
            <person name="Huan P."/>
            <person name="Zhang T."/>
            <person name="Zhou Y."/>
            <person name="Zhang J."/>
            <person name="Lin C."/>
            <person name="Li X."/>
            <person name="Xing L."/>
            <person name="Huo D."/>
            <person name="Sun M."/>
            <person name="Wang L."/>
            <person name="Mercier A."/>
            <person name="Li F."/>
            <person name="Yang H."/>
            <person name="Xiang J."/>
        </authorList>
    </citation>
    <scope>NUCLEOTIDE SEQUENCE [LARGE SCALE GENOMIC DNA]</scope>
    <source>
        <strain evidence="14">Shaxun</strain>
        <tissue evidence="14">Muscle</tissue>
    </source>
</reference>
<comment type="catalytic activity">
    <reaction evidence="11">
        <text>a uridine in tRNA + S-adenosyl-L-methionine = a 3-[(3S)-3-amino-3-carboxypropyl]uridine in tRNA + S-methyl-5'-thioadenosine + H(+)</text>
        <dbReference type="Rhea" id="RHEA:62432"/>
        <dbReference type="Rhea" id="RHEA-COMP:13339"/>
        <dbReference type="Rhea" id="RHEA-COMP:16092"/>
        <dbReference type="ChEBI" id="CHEBI:15378"/>
        <dbReference type="ChEBI" id="CHEBI:17509"/>
        <dbReference type="ChEBI" id="CHEBI:59789"/>
        <dbReference type="ChEBI" id="CHEBI:65315"/>
        <dbReference type="ChEBI" id="CHEBI:82930"/>
        <dbReference type="EC" id="2.5.1.25"/>
    </reaction>
</comment>
<evidence type="ECO:0000256" key="2">
    <source>
        <dbReference type="ARBA" id="ARBA00012386"/>
    </source>
</evidence>
<dbReference type="GO" id="GO:0016432">
    <property type="term" value="F:tRNA-uridine aminocarboxypropyltransferase activity"/>
    <property type="evidence" value="ECO:0007669"/>
    <property type="project" value="UniProtKB-EC"/>
</dbReference>
<dbReference type="Pfam" id="PF03942">
    <property type="entry name" value="DTW"/>
    <property type="match status" value="1"/>
</dbReference>
<evidence type="ECO:0000256" key="9">
    <source>
        <dbReference type="ARBA" id="ARBA00039242"/>
    </source>
</evidence>
<dbReference type="InterPro" id="IPR051521">
    <property type="entry name" value="tRNA_Mod/Golgi_Maint"/>
</dbReference>
<dbReference type="InterPro" id="IPR005636">
    <property type="entry name" value="DTW"/>
</dbReference>
<dbReference type="STRING" id="307972.A0A2G8JW96"/>
<name>A0A2G8JW96_STIJA</name>
<evidence type="ECO:0000313" key="15">
    <source>
        <dbReference type="Proteomes" id="UP000230750"/>
    </source>
</evidence>
<evidence type="ECO:0000256" key="10">
    <source>
        <dbReference type="ARBA" id="ARBA00042508"/>
    </source>
</evidence>
<dbReference type="OrthoDB" id="3173at2759"/>
<evidence type="ECO:0000256" key="12">
    <source>
        <dbReference type="SAM" id="MobiDB-lite"/>
    </source>
</evidence>
<dbReference type="Proteomes" id="UP000230750">
    <property type="component" value="Unassembled WGS sequence"/>
</dbReference>
<gene>
    <name evidence="14" type="ORF">BSL78_23212</name>
</gene>
<feature type="domain" description="DTW" evidence="13">
    <location>
        <begin position="17"/>
        <end position="178"/>
    </location>
</feature>
<evidence type="ECO:0000313" key="14">
    <source>
        <dbReference type="EMBL" id="PIK39945.1"/>
    </source>
</evidence>
<evidence type="ECO:0000256" key="1">
    <source>
        <dbReference type="ARBA" id="ARBA00004123"/>
    </source>
</evidence>
<dbReference type="SMART" id="SM01144">
    <property type="entry name" value="DTW"/>
    <property type="match status" value="1"/>
</dbReference>
<keyword evidence="6" id="KW-0539">Nucleus</keyword>
<comment type="similarity">
    <text evidence="8">Belongs to the TDD superfamily. DTWD1 family.</text>
</comment>
<keyword evidence="3" id="KW-0808">Transferase</keyword>
<feature type="region of interest" description="Disordered" evidence="12">
    <location>
        <begin position="54"/>
        <end position="76"/>
    </location>
</feature>
<comment type="function">
    <text evidence="7">Catalyzes the formation of 3-(3-amino-3-carboxypropyl)uridine (acp3U) at position 20 in the D-loop of several cytoplasmic tRNAs (acp3U(20)).</text>
</comment>
<evidence type="ECO:0000256" key="11">
    <source>
        <dbReference type="ARBA" id="ARBA00048718"/>
    </source>
</evidence>
<dbReference type="AlphaFoldDB" id="A0A2G8JW96"/>
<evidence type="ECO:0000256" key="5">
    <source>
        <dbReference type="ARBA" id="ARBA00022694"/>
    </source>
</evidence>
<evidence type="ECO:0000256" key="8">
    <source>
        <dbReference type="ARBA" id="ARBA00038290"/>
    </source>
</evidence>
<keyword evidence="4" id="KW-0949">S-adenosyl-L-methionine</keyword>
<organism evidence="14 15">
    <name type="scientific">Stichopus japonicus</name>
    <name type="common">Sea cucumber</name>
    <dbReference type="NCBI Taxonomy" id="307972"/>
    <lineage>
        <taxon>Eukaryota</taxon>
        <taxon>Metazoa</taxon>
        <taxon>Echinodermata</taxon>
        <taxon>Eleutherozoa</taxon>
        <taxon>Echinozoa</taxon>
        <taxon>Holothuroidea</taxon>
        <taxon>Aspidochirotacea</taxon>
        <taxon>Aspidochirotida</taxon>
        <taxon>Stichopodidae</taxon>
        <taxon>Apostichopus</taxon>
    </lineage>
</organism>
<dbReference type="GO" id="GO:0006400">
    <property type="term" value="P:tRNA modification"/>
    <property type="evidence" value="ECO:0007669"/>
    <property type="project" value="TreeGrafter"/>
</dbReference>
<dbReference type="EC" id="2.5.1.25" evidence="2"/>
<evidence type="ECO:0000259" key="13">
    <source>
        <dbReference type="SMART" id="SM01144"/>
    </source>
</evidence>
<protein>
    <recommendedName>
        <fullName evidence="9">tRNA-uridine aminocarboxypropyltransferase 1</fullName>
        <ecNumber evidence="2">2.5.1.25</ecNumber>
    </recommendedName>
    <alternativeName>
        <fullName evidence="10">DTW domain-containing protein 1</fullName>
    </alternativeName>
</protein>
<comment type="caution">
    <text evidence="14">The sequence shown here is derived from an EMBL/GenBank/DDBJ whole genome shotgun (WGS) entry which is preliminary data.</text>
</comment>